<dbReference type="PANTHER" id="PTHR24189">
    <property type="entry name" value="MYOTROPHIN"/>
    <property type="match status" value="1"/>
</dbReference>
<dbReference type="EMBL" id="CAKKNE010000004">
    <property type="protein sequence ID" value="CAH0374225.1"/>
    <property type="molecule type" value="Genomic_DNA"/>
</dbReference>
<keyword evidence="5" id="KW-1185">Reference proteome</keyword>
<comment type="caution">
    <text evidence="4">The sequence shown here is derived from an EMBL/GenBank/DDBJ whole genome shotgun (WGS) entry which is preliminary data.</text>
</comment>
<proteinExistence type="predicted"/>
<dbReference type="Proteomes" id="UP000789595">
    <property type="component" value="Unassembled WGS sequence"/>
</dbReference>
<evidence type="ECO:0000313" key="5">
    <source>
        <dbReference type="Proteomes" id="UP000789595"/>
    </source>
</evidence>
<gene>
    <name evidence="4" type="ORF">PECAL_4P14960</name>
</gene>
<dbReference type="PROSITE" id="PS50297">
    <property type="entry name" value="ANK_REP_REGION"/>
    <property type="match status" value="1"/>
</dbReference>
<keyword evidence="1" id="KW-0677">Repeat</keyword>
<evidence type="ECO:0000256" key="1">
    <source>
        <dbReference type="ARBA" id="ARBA00022737"/>
    </source>
</evidence>
<dbReference type="OrthoDB" id="6143853at2759"/>
<dbReference type="PANTHER" id="PTHR24189:SF50">
    <property type="entry name" value="ANKYRIN REPEAT AND SOCS BOX PROTEIN 2"/>
    <property type="match status" value="1"/>
</dbReference>
<evidence type="ECO:0000256" key="2">
    <source>
        <dbReference type="ARBA" id="ARBA00023043"/>
    </source>
</evidence>
<evidence type="ECO:0000256" key="3">
    <source>
        <dbReference type="PROSITE-ProRule" id="PRU00023"/>
    </source>
</evidence>
<dbReference type="Gene3D" id="1.25.40.20">
    <property type="entry name" value="Ankyrin repeat-containing domain"/>
    <property type="match status" value="1"/>
</dbReference>
<dbReference type="PROSITE" id="PS50088">
    <property type="entry name" value="ANK_REPEAT"/>
    <property type="match status" value="1"/>
</dbReference>
<dbReference type="SMART" id="SM00248">
    <property type="entry name" value="ANK"/>
    <property type="match status" value="3"/>
</dbReference>
<dbReference type="InterPro" id="IPR036770">
    <property type="entry name" value="Ankyrin_rpt-contain_sf"/>
</dbReference>
<dbReference type="InterPro" id="IPR002110">
    <property type="entry name" value="Ankyrin_rpt"/>
</dbReference>
<keyword evidence="2 3" id="KW-0040">ANK repeat</keyword>
<sequence>MAQSVLPKEIGDAAQDGEMSQVCAWLDAGGSVDARDDDGFTLVNCCAYGPGPLFMVGDEQLALARHLVSRGANVNICPYDGVGWSPLHHACGNIRTDCAASSMVSLLLAAGANVNARNQDGDTPLAIGLNDFNAQRGTDHWLDVVTLLLKGGASLDECRSGRSAEDILVNGFRADRTSSAVPSEPEQENVNRLADNFLAVKALIDNVRKHGSYKRYMRAPHRDVLACRSLAMRGYLAPKGTRRTRGAQKWKAAVAFLAKQGDNGIVWTVLSYWRATE</sequence>
<feature type="repeat" description="ANK" evidence="3">
    <location>
        <begin position="82"/>
        <end position="119"/>
    </location>
</feature>
<protein>
    <submittedName>
        <fullName evidence="4">Uncharacterized protein</fullName>
    </submittedName>
</protein>
<reference evidence="4" key="1">
    <citation type="submission" date="2021-11" db="EMBL/GenBank/DDBJ databases">
        <authorList>
            <consortium name="Genoscope - CEA"/>
            <person name="William W."/>
        </authorList>
    </citation>
    <scope>NUCLEOTIDE SEQUENCE</scope>
</reference>
<name>A0A8J2SND6_9STRA</name>
<dbReference type="SUPFAM" id="SSF48403">
    <property type="entry name" value="Ankyrin repeat"/>
    <property type="match status" value="1"/>
</dbReference>
<organism evidence="4 5">
    <name type="scientific">Pelagomonas calceolata</name>
    <dbReference type="NCBI Taxonomy" id="35677"/>
    <lineage>
        <taxon>Eukaryota</taxon>
        <taxon>Sar</taxon>
        <taxon>Stramenopiles</taxon>
        <taxon>Ochrophyta</taxon>
        <taxon>Pelagophyceae</taxon>
        <taxon>Pelagomonadales</taxon>
        <taxon>Pelagomonadaceae</taxon>
        <taxon>Pelagomonas</taxon>
    </lineage>
</organism>
<dbReference type="AlphaFoldDB" id="A0A8J2SND6"/>
<accession>A0A8J2SND6</accession>
<dbReference type="Pfam" id="PF12796">
    <property type="entry name" value="Ank_2"/>
    <property type="match status" value="1"/>
</dbReference>
<dbReference type="InterPro" id="IPR050745">
    <property type="entry name" value="Multifunctional_regulatory"/>
</dbReference>
<evidence type="ECO:0000313" key="4">
    <source>
        <dbReference type="EMBL" id="CAH0374225.1"/>
    </source>
</evidence>